<dbReference type="Proteomes" id="UP001159405">
    <property type="component" value="Unassembled WGS sequence"/>
</dbReference>
<keyword evidence="1" id="KW-0812">Transmembrane</keyword>
<keyword evidence="1" id="KW-0472">Membrane</keyword>
<proteinExistence type="predicted"/>
<dbReference type="EMBL" id="CALNXK010000161">
    <property type="protein sequence ID" value="CAH3171146.1"/>
    <property type="molecule type" value="Genomic_DNA"/>
</dbReference>
<feature type="transmembrane region" description="Helical" evidence="1">
    <location>
        <begin position="149"/>
        <end position="171"/>
    </location>
</feature>
<comment type="caution">
    <text evidence="2">The sequence shown here is derived from an EMBL/GenBank/DDBJ whole genome shotgun (WGS) entry which is preliminary data.</text>
</comment>
<protein>
    <submittedName>
        <fullName evidence="2">Uncharacterized protein</fullName>
    </submittedName>
</protein>
<reference evidence="2 3" key="1">
    <citation type="submission" date="2022-05" db="EMBL/GenBank/DDBJ databases">
        <authorList>
            <consortium name="Genoscope - CEA"/>
            <person name="William W."/>
        </authorList>
    </citation>
    <scope>NUCLEOTIDE SEQUENCE [LARGE SCALE GENOMIC DNA]</scope>
</reference>
<name>A0ABN8QX74_9CNID</name>
<gene>
    <name evidence="2" type="ORF">PLOB_00011623</name>
</gene>
<evidence type="ECO:0000313" key="2">
    <source>
        <dbReference type="EMBL" id="CAH3171146.1"/>
    </source>
</evidence>
<sequence length="233" mass="26854">MLMVMVFLMIGTLYRWSLIFYGTAMNPLSNNPHVPPTATDITFATIKTATGGQRTSSTTSTEEPTMAVWTKFLIGMGGYIFWFNIPWALGLWFYLKSVGDKQDDLEKFLIVVGAVIPWFLVLWFFLWSVKDNGGNSVYGRYCDNTILDLKKFFIVLIGTVIPWVLVVWFYLKSVEVKQDHCDKTRPSNQAPWKKRCTCICLLVIPWVLVPRFCRKRIRCNEETQVHASEEAVE</sequence>
<evidence type="ECO:0000256" key="1">
    <source>
        <dbReference type="SAM" id="Phobius"/>
    </source>
</evidence>
<evidence type="ECO:0000313" key="3">
    <source>
        <dbReference type="Proteomes" id="UP001159405"/>
    </source>
</evidence>
<keyword evidence="1" id="KW-1133">Transmembrane helix</keyword>
<keyword evidence="3" id="KW-1185">Reference proteome</keyword>
<organism evidence="2 3">
    <name type="scientific">Porites lobata</name>
    <dbReference type="NCBI Taxonomy" id="104759"/>
    <lineage>
        <taxon>Eukaryota</taxon>
        <taxon>Metazoa</taxon>
        <taxon>Cnidaria</taxon>
        <taxon>Anthozoa</taxon>
        <taxon>Hexacorallia</taxon>
        <taxon>Scleractinia</taxon>
        <taxon>Fungiina</taxon>
        <taxon>Poritidae</taxon>
        <taxon>Porites</taxon>
    </lineage>
</organism>
<accession>A0ABN8QX74</accession>
<feature type="transmembrane region" description="Helical" evidence="1">
    <location>
        <begin position="107"/>
        <end position="129"/>
    </location>
</feature>
<feature type="transmembrane region" description="Helical" evidence="1">
    <location>
        <begin position="72"/>
        <end position="95"/>
    </location>
</feature>